<reference evidence="1" key="1">
    <citation type="submission" date="2021-02" db="EMBL/GenBank/DDBJ databases">
        <title>Natrosporangium hydrolyticum gen. nov., sp. nov, a haloalkaliphilic actinobacterium from a soda solonchak soil.</title>
        <authorList>
            <person name="Sorokin D.Y."/>
            <person name="Khijniak T.V."/>
            <person name="Zakharycheva A.P."/>
            <person name="Boueva O.V."/>
            <person name="Ariskina E.V."/>
            <person name="Hahnke R.L."/>
            <person name="Bunk B."/>
            <person name="Sproer C."/>
            <person name="Schumann P."/>
            <person name="Evtushenko L.I."/>
            <person name="Kublanov I.V."/>
        </authorList>
    </citation>
    <scope>NUCLEOTIDE SEQUENCE</scope>
    <source>
        <strain evidence="1">DSM 106523</strain>
    </source>
</reference>
<sequence length="253" mass="26169">MRRVVWLVVAGLLLIGVVVADRVGESVAESIVADQIEQELAANGVSTDPPETSVDRNPFLTQVFAGRYHSITVRLRNVGTAELELAEVDLVATGVSAPLGTLLSRDGEIVADQLAGTTTIDYDDLLDLPELAGLELGGLDLSRLELAGGDDGQLQVRVPAELFSLDLVLAGTAEVTVANGAVALAVTSLEVAEPADLPPGADAVLDQTAEQLSLAVPLPALPYDLRLDEVAVTSAGLAVVVSGEQVTLAQLHG</sequence>
<evidence type="ECO:0000313" key="2">
    <source>
        <dbReference type="Proteomes" id="UP000662857"/>
    </source>
</evidence>
<dbReference type="Pfam" id="PF11209">
    <property type="entry name" value="LmeA"/>
    <property type="match status" value="1"/>
</dbReference>
<keyword evidence="2" id="KW-1185">Reference proteome</keyword>
<protein>
    <submittedName>
        <fullName evidence="1">DUF2993 domain-containing protein</fullName>
    </submittedName>
</protein>
<name>A0A895YED8_9ACTN</name>
<dbReference type="AlphaFoldDB" id="A0A895YED8"/>
<proteinExistence type="predicted"/>
<dbReference type="RefSeq" id="WP_239676662.1">
    <property type="nucleotide sequence ID" value="NZ_CP070499.1"/>
</dbReference>
<accession>A0A895YED8</accession>
<evidence type="ECO:0000313" key="1">
    <source>
        <dbReference type="EMBL" id="QSB14525.1"/>
    </source>
</evidence>
<dbReference type="EMBL" id="CP070499">
    <property type="protein sequence ID" value="QSB14525.1"/>
    <property type="molecule type" value="Genomic_DNA"/>
</dbReference>
<dbReference type="InterPro" id="IPR021373">
    <property type="entry name" value="DUF2993"/>
</dbReference>
<gene>
    <name evidence="1" type="ORF">JQS43_24095</name>
</gene>
<dbReference type="Proteomes" id="UP000662857">
    <property type="component" value="Chromosome"/>
</dbReference>
<dbReference type="KEGG" id="nhy:JQS43_24095"/>
<organism evidence="1 2">
    <name type="scientific">Natronosporangium hydrolyticum</name>
    <dbReference type="NCBI Taxonomy" id="2811111"/>
    <lineage>
        <taxon>Bacteria</taxon>
        <taxon>Bacillati</taxon>
        <taxon>Actinomycetota</taxon>
        <taxon>Actinomycetes</taxon>
        <taxon>Micromonosporales</taxon>
        <taxon>Micromonosporaceae</taxon>
        <taxon>Natronosporangium</taxon>
    </lineage>
</organism>